<name>A0AAW0Z1F2_9TREE</name>
<evidence type="ECO:0000259" key="5">
    <source>
        <dbReference type="Pfam" id="PF11715"/>
    </source>
</evidence>
<dbReference type="GO" id="GO:0005643">
    <property type="term" value="C:nuclear pore"/>
    <property type="evidence" value="ECO:0007669"/>
    <property type="project" value="UniProtKB-ARBA"/>
</dbReference>
<feature type="domain" description="Nucleoporin Nup120/160 beta-propeller" evidence="5">
    <location>
        <begin position="63"/>
        <end position="591"/>
    </location>
</feature>
<dbReference type="RefSeq" id="XP_066803331.1">
    <property type="nucleotide sequence ID" value="XM_066945830.1"/>
</dbReference>
<comment type="subcellular location">
    <subcellularLocation>
        <location evidence="1">Nucleus</location>
    </subcellularLocation>
</comment>
<sequence length="1467" mass="162385">MPSTFIPHHLVHAHLSAPPSIPNSIPELRIPAEGDFPPTDEDYAEPLLPDHAVSVYHDPFTNILARTIHNSYVLELRSFSPTISASRPRGLDGSESLRIFFPEPLRPLANGSVVVSRRDKRLFVLVLSETNIVYRLNFPLGTFRSASGDRFVFTTKGNDDWCEDYEVPVDVIAACGGVGAWTVLDEDTVVLGGGDGGIVRLTRSGPWRPEGGRWTASHHRASSRLRLPSLFSRSANSDEQIISFAEFARGDHIPVLYTLSRDRKLRTWNSSTGSCLKTVDVRTASQELVVRGSQEPSGSSTLEDGSVKMIRVVPHPSKSSRFSHLIVVFFATPHSSASAGTFVVYRALTTTHGVGDLVLAGDKPCSSSSAGSELRGFDVLPPVQLDDVDNGWTLWTTWDRDGSTYCETIFLDDLSQFTTYLGTNDFSLLTNWQPVASPSNVDHFDAAYFDNILSFQPPNPADPRDNGDIPAAFIQHLFHPGRFSTLTLATALEEYTQQLSRKKQSSQIYSSFSSLSRRYGDIVGSQIELRDSPQTGAPEVEAHRKELKLEWLGVWATVRELDKQSRWPIGTTVIRDNLYILTREGVSVPVPEDTGGLVDLLGQDGIDAEAFLDLPEGALRRLYPSLGGPQARSSVVAISRSGAYMSSALKQQDAEEGTGTNLEAFVYQVNDQLTRGMQEPPELIAGSLWDDCVDPYMSEEDRTKIRRLLSESPSTSRALNQSLDILEDTSLSLKSQESADLSFSGSGHAIVASTLAQMIESRYQLARNILLVSIFHLSESRDPSAEDDEAEELIEILARTLTVYHRYRVLKWVSDQTGEEARERNKSRRATKRKVNGGDDTLAEGLGSLKMREGDEDSGADSDAFDVGYSLLHSLLARQQHQPIDEVSISPYLQAASSFLEDLGLLSRNQTDTAAQVADVKLAYVILVDGHPLLAGEYTDMYPLSAGLAYVRGRAFLESGGVGEAVQYLEKAAAGCKDGSLSPILPSASAQNGLGDYYRHVCRVFDEQAADGPVVHFGQLAIQNSPADGPSSRDLWTRVFLASIALENYEDAYSILTSLPFIDLKRDFLGQLISVMCENNEIGRLNTLGFIGFQKDVEGMLRFKARNSDPLRFPNYYKVLYSWHITRGDYRSAGEIMYLQGRRFAEGSSSKVPAFELSAMQARSYLAAINALALVDRRNAWVSVAGAPSKTLRGIKRRKVSSYIPEEEFSKEKRPVDIVSLADIEMEYTLVLSQLRLSSHIPDLHEQGVSISPQEVVGLFIQRGMFDIAQSTASSLGVDMIDLFHSLATRCVELSRLPDHANDFSSAAFLQTSPVTARLRGPPSALAMRYLQSALARHDSAKTDWRYRQAVADTLFEMNSDKRRGWQMPVWLAQWEMDRDPEGWINRALRWGWIAEALDWSLDLIRQAIPPELLPKGQADVTYTPYSLFDRVLAAAGEGDEKEEKAVQNKAKVLREEVARRVKGLQG</sequence>
<dbReference type="InterPro" id="IPR056536">
    <property type="entry name" value="TPR_NUP160_C"/>
</dbReference>
<dbReference type="GO" id="GO:0017056">
    <property type="term" value="F:structural constituent of nuclear pore"/>
    <property type="evidence" value="ECO:0007669"/>
    <property type="project" value="TreeGrafter"/>
</dbReference>
<dbReference type="Pfam" id="PF23347">
    <property type="entry name" value="TPR_Nup160_C"/>
    <property type="match status" value="1"/>
</dbReference>
<dbReference type="InterPro" id="IPR059141">
    <property type="entry name" value="Beta-prop_Nup120_160"/>
</dbReference>
<gene>
    <name evidence="8" type="ORF">IAR55_002717</name>
</gene>
<keyword evidence="2" id="KW-0813">Transport</keyword>
<keyword evidence="3" id="KW-0539">Nucleus</keyword>
<proteinExistence type="predicted"/>
<dbReference type="GeneID" id="92179975"/>
<dbReference type="Pfam" id="PF23354">
    <property type="entry name" value="TPR_NUP160_120_M"/>
    <property type="match status" value="1"/>
</dbReference>
<feature type="domain" description="NUP160 C-terminal TPR" evidence="6">
    <location>
        <begin position="1221"/>
        <end position="1405"/>
    </location>
</feature>
<evidence type="ECO:0000259" key="7">
    <source>
        <dbReference type="Pfam" id="PF23354"/>
    </source>
</evidence>
<protein>
    <recommendedName>
        <fullName evidence="10">Nuclear pore complex protein Nup160</fullName>
    </recommendedName>
</protein>
<dbReference type="PANTHER" id="PTHR21286:SF0">
    <property type="entry name" value="NUCLEAR PORE COMPLEX PROTEIN NUP160"/>
    <property type="match status" value="1"/>
</dbReference>
<feature type="domain" description="NUP160 middle TPR" evidence="7">
    <location>
        <begin position="949"/>
        <end position="1174"/>
    </location>
</feature>
<dbReference type="InterPro" id="IPR056535">
    <property type="entry name" value="TPR_NUP160_M"/>
</dbReference>
<dbReference type="InterPro" id="IPR011047">
    <property type="entry name" value="Quinoprotein_ADH-like_sf"/>
</dbReference>
<dbReference type="PANTHER" id="PTHR21286">
    <property type="entry name" value="NUCLEAR PORE COMPLEX PROTEIN NUP160"/>
    <property type="match status" value="1"/>
</dbReference>
<dbReference type="KEGG" id="kne:92179975"/>
<dbReference type="EMBL" id="JBCAWK010000005">
    <property type="protein sequence ID" value="KAK8858490.1"/>
    <property type="molecule type" value="Genomic_DNA"/>
</dbReference>
<evidence type="ECO:0000256" key="2">
    <source>
        <dbReference type="ARBA" id="ARBA00022448"/>
    </source>
</evidence>
<evidence type="ECO:0000256" key="1">
    <source>
        <dbReference type="ARBA" id="ARBA00004123"/>
    </source>
</evidence>
<evidence type="ECO:0000313" key="8">
    <source>
        <dbReference type="EMBL" id="KAK8858490.1"/>
    </source>
</evidence>
<dbReference type="Pfam" id="PF11715">
    <property type="entry name" value="Beta-prop_Nup120_160"/>
    <property type="match status" value="1"/>
</dbReference>
<evidence type="ECO:0000256" key="3">
    <source>
        <dbReference type="ARBA" id="ARBA00023242"/>
    </source>
</evidence>
<evidence type="ECO:0000259" key="6">
    <source>
        <dbReference type="Pfam" id="PF23347"/>
    </source>
</evidence>
<dbReference type="InterPro" id="IPR021717">
    <property type="entry name" value="Nucleoporin_Nup160"/>
</dbReference>
<keyword evidence="9" id="KW-1185">Reference proteome</keyword>
<accession>A0AAW0Z1F2</accession>
<comment type="caution">
    <text evidence="8">The sequence shown here is derived from an EMBL/GenBank/DDBJ whole genome shotgun (WGS) entry which is preliminary data.</text>
</comment>
<feature type="region of interest" description="Disordered" evidence="4">
    <location>
        <begin position="818"/>
        <end position="860"/>
    </location>
</feature>
<reference evidence="8 9" key="1">
    <citation type="journal article" date="2024" name="bioRxiv">
        <title>Comparative genomics of Cryptococcus and Kwoniella reveals pathogenesis evolution and contrasting karyotype dynamics via intercentromeric recombination or chromosome fusion.</title>
        <authorList>
            <person name="Coelho M.A."/>
            <person name="David-Palma M."/>
            <person name="Shea T."/>
            <person name="Bowers K."/>
            <person name="McGinley-Smith S."/>
            <person name="Mohammad A.W."/>
            <person name="Gnirke A."/>
            <person name="Yurkov A.M."/>
            <person name="Nowrousian M."/>
            <person name="Sun S."/>
            <person name="Cuomo C.A."/>
            <person name="Heitman J."/>
        </authorList>
    </citation>
    <scope>NUCLEOTIDE SEQUENCE [LARGE SCALE GENOMIC DNA]</scope>
    <source>
        <strain evidence="8 9">CBS 13917</strain>
    </source>
</reference>
<evidence type="ECO:0008006" key="10">
    <source>
        <dbReference type="Google" id="ProtNLM"/>
    </source>
</evidence>
<evidence type="ECO:0000256" key="4">
    <source>
        <dbReference type="SAM" id="MobiDB-lite"/>
    </source>
</evidence>
<organism evidence="8 9">
    <name type="scientific">Kwoniella newhampshirensis</name>
    <dbReference type="NCBI Taxonomy" id="1651941"/>
    <lineage>
        <taxon>Eukaryota</taxon>
        <taxon>Fungi</taxon>
        <taxon>Dikarya</taxon>
        <taxon>Basidiomycota</taxon>
        <taxon>Agaricomycotina</taxon>
        <taxon>Tremellomycetes</taxon>
        <taxon>Tremellales</taxon>
        <taxon>Cryptococcaceae</taxon>
        <taxon>Kwoniella</taxon>
    </lineage>
</organism>
<dbReference type="Proteomes" id="UP001388673">
    <property type="component" value="Unassembled WGS sequence"/>
</dbReference>
<evidence type="ECO:0000313" key="9">
    <source>
        <dbReference type="Proteomes" id="UP001388673"/>
    </source>
</evidence>
<dbReference type="SUPFAM" id="SSF50998">
    <property type="entry name" value="Quinoprotein alcohol dehydrogenase-like"/>
    <property type="match status" value="1"/>
</dbReference>
<feature type="compositionally biased region" description="Basic residues" evidence="4">
    <location>
        <begin position="825"/>
        <end position="835"/>
    </location>
</feature>